<feature type="domain" description="Sec23/Sec24 beta-sandwich" evidence="15">
    <location>
        <begin position="413"/>
        <end position="519"/>
    </location>
</feature>
<dbReference type="InterPro" id="IPR006896">
    <property type="entry name" value="Sec23/24_trunk_dom"/>
</dbReference>
<feature type="domain" description="Gelsolin-like" evidence="11">
    <location>
        <begin position="650"/>
        <end position="732"/>
    </location>
</feature>
<dbReference type="InterPro" id="IPR036180">
    <property type="entry name" value="Gelsolin-like_dom_sf"/>
</dbReference>
<dbReference type="Gene3D" id="2.30.30.380">
    <property type="entry name" value="Zn-finger domain of Sec23/24"/>
    <property type="match status" value="1"/>
</dbReference>
<comment type="similarity">
    <text evidence="1 10">Belongs to the SEC23/SEC24 family. SEC23 subfamily.</text>
</comment>
<dbReference type="Pfam" id="PF04815">
    <property type="entry name" value="Sec23_helical"/>
    <property type="match status" value="1"/>
</dbReference>
<dbReference type="Gene3D" id="3.40.50.410">
    <property type="entry name" value="von Willebrand factor, type A domain"/>
    <property type="match status" value="1"/>
</dbReference>
<dbReference type="Pfam" id="PF00626">
    <property type="entry name" value="Gelsolin"/>
    <property type="match status" value="1"/>
</dbReference>
<evidence type="ECO:0000256" key="2">
    <source>
        <dbReference type="ARBA" id="ARBA00022448"/>
    </source>
</evidence>
<keyword evidence="2 10" id="KW-0813">Transport</keyword>
<gene>
    <name evidence="16" type="ORF">ADUPG1_008524</name>
</gene>
<evidence type="ECO:0000259" key="13">
    <source>
        <dbReference type="Pfam" id="PF04811"/>
    </source>
</evidence>
<keyword evidence="9 10" id="KW-0968">Cytoplasmic vesicle</keyword>
<dbReference type="InterPro" id="IPR012990">
    <property type="entry name" value="Beta-sandwich_Sec23_24"/>
</dbReference>
<reference evidence="16" key="1">
    <citation type="submission" date="2022-03" db="EMBL/GenBank/DDBJ databases">
        <title>Draft genome sequence of Aduncisulcus paluster, a free-living microaerophilic Fornicata.</title>
        <authorList>
            <person name="Yuyama I."/>
            <person name="Kume K."/>
            <person name="Tamura T."/>
            <person name="Inagaki Y."/>
            <person name="Hashimoto T."/>
        </authorList>
    </citation>
    <scope>NUCLEOTIDE SEQUENCE</scope>
    <source>
        <strain evidence="16">NY0171</strain>
    </source>
</reference>
<comment type="subcellular location">
    <subcellularLocation>
        <location evidence="10">Cytoplasmic vesicle</location>
        <location evidence="10">COPII-coated vesicle membrane</location>
        <topology evidence="10">Peripheral membrane protein</topology>
        <orientation evidence="10">Cytoplasmic side</orientation>
    </subcellularLocation>
    <subcellularLocation>
        <location evidence="10">Endoplasmic reticulum membrane</location>
        <topology evidence="10">Peripheral membrane protein</topology>
        <orientation evidence="10">Cytoplasmic side</orientation>
    </subcellularLocation>
</comment>
<dbReference type="Gene3D" id="3.40.20.10">
    <property type="entry name" value="Severin"/>
    <property type="match status" value="1"/>
</dbReference>
<evidence type="ECO:0000313" key="16">
    <source>
        <dbReference type="EMBL" id="GKT35348.1"/>
    </source>
</evidence>
<comment type="function">
    <text evidence="10">Component of the coat protein complex II (COPII) which promotes the formation of transport vesicles from the endoplasmic reticulum (ER). The coat has two main functions, the physical deformation of the endoplasmic reticulum membrane into vesicles and the selection of cargo molecules.</text>
</comment>
<dbReference type="Proteomes" id="UP001057375">
    <property type="component" value="Unassembled WGS sequence"/>
</dbReference>
<feature type="domain" description="Sec23/Sec24 helical" evidence="14">
    <location>
        <begin position="532"/>
        <end position="631"/>
    </location>
</feature>
<dbReference type="SUPFAM" id="SSF81995">
    <property type="entry name" value="beta-sandwich domain of Sec23/24"/>
    <property type="match status" value="1"/>
</dbReference>
<keyword evidence="8 10" id="KW-0472">Membrane</keyword>
<dbReference type="InterPro" id="IPR036174">
    <property type="entry name" value="Znf_Sec23_Sec24_sf"/>
</dbReference>
<evidence type="ECO:0000256" key="9">
    <source>
        <dbReference type="ARBA" id="ARBA00023329"/>
    </source>
</evidence>
<evidence type="ECO:0000256" key="5">
    <source>
        <dbReference type="ARBA" id="ARBA00022833"/>
    </source>
</evidence>
<dbReference type="InterPro" id="IPR036465">
    <property type="entry name" value="vWFA_dom_sf"/>
</dbReference>
<dbReference type="SUPFAM" id="SSF53300">
    <property type="entry name" value="vWA-like"/>
    <property type="match status" value="1"/>
</dbReference>
<dbReference type="PANTHER" id="PTHR11141">
    <property type="entry name" value="PROTEIN TRANSPORT PROTEIN SEC23"/>
    <property type="match status" value="1"/>
</dbReference>
<dbReference type="InterPro" id="IPR029006">
    <property type="entry name" value="ADF-H/Gelsolin-like_dom_sf"/>
</dbReference>
<evidence type="ECO:0000259" key="15">
    <source>
        <dbReference type="Pfam" id="PF08033"/>
    </source>
</evidence>
<evidence type="ECO:0000256" key="1">
    <source>
        <dbReference type="ARBA" id="ARBA00009210"/>
    </source>
</evidence>
<evidence type="ECO:0000256" key="3">
    <source>
        <dbReference type="ARBA" id="ARBA00022723"/>
    </source>
</evidence>
<evidence type="ECO:0000313" key="17">
    <source>
        <dbReference type="Proteomes" id="UP001057375"/>
    </source>
</evidence>
<dbReference type="Pfam" id="PF04811">
    <property type="entry name" value="Sec23_trunk"/>
    <property type="match status" value="1"/>
</dbReference>
<keyword evidence="3 10" id="KW-0479">Metal-binding</keyword>
<dbReference type="Pfam" id="PF04810">
    <property type="entry name" value="zf-Sec23_Sec24"/>
    <property type="match status" value="1"/>
</dbReference>
<evidence type="ECO:0000259" key="14">
    <source>
        <dbReference type="Pfam" id="PF04815"/>
    </source>
</evidence>
<evidence type="ECO:0000256" key="7">
    <source>
        <dbReference type="ARBA" id="ARBA00022927"/>
    </source>
</evidence>
<dbReference type="InterPro" id="IPR006895">
    <property type="entry name" value="Znf_Sec23_Sec24"/>
</dbReference>
<evidence type="ECO:0000259" key="12">
    <source>
        <dbReference type="Pfam" id="PF04810"/>
    </source>
</evidence>
<feature type="domain" description="Sec23/Sec24 trunk" evidence="13">
    <location>
        <begin position="128"/>
        <end position="373"/>
    </location>
</feature>
<keyword evidence="7 10" id="KW-0653">Protein transport</keyword>
<organism evidence="16 17">
    <name type="scientific">Aduncisulcus paluster</name>
    <dbReference type="NCBI Taxonomy" id="2918883"/>
    <lineage>
        <taxon>Eukaryota</taxon>
        <taxon>Metamonada</taxon>
        <taxon>Carpediemonas-like organisms</taxon>
        <taxon>Aduncisulcus</taxon>
    </lineage>
</organism>
<dbReference type="InterPro" id="IPR037364">
    <property type="entry name" value="Sec23"/>
</dbReference>
<dbReference type="InterPro" id="IPR006900">
    <property type="entry name" value="Sec23/24_helical_dom"/>
</dbReference>
<evidence type="ECO:0000256" key="6">
    <source>
        <dbReference type="ARBA" id="ARBA00022892"/>
    </source>
</evidence>
<evidence type="ECO:0000256" key="4">
    <source>
        <dbReference type="ARBA" id="ARBA00022824"/>
    </source>
</evidence>
<comment type="caution">
    <text evidence="16">The sequence shown here is derived from an EMBL/GenBank/DDBJ whole genome shotgun (WGS) entry which is preliminary data.</text>
</comment>
<dbReference type="Gene3D" id="1.20.120.730">
    <property type="entry name" value="Sec23/Sec24 helical domain"/>
    <property type="match status" value="1"/>
</dbReference>
<dbReference type="InterPro" id="IPR036175">
    <property type="entry name" value="Sec23/24_helical_dom_sf"/>
</dbReference>
<keyword evidence="6 10" id="KW-0931">ER-Golgi transport</keyword>
<accession>A0ABQ5KSA6</accession>
<keyword evidence="5 10" id="KW-0862">Zinc</keyword>
<name>A0ABQ5KSA6_9EUKA</name>
<dbReference type="SUPFAM" id="SSF81811">
    <property type="entry name" value="Helical domain of Sec23/24"/>
    <property type="match status" value="1"/>
</dbReference>
<dbReference type="PANTHER" id="PTHR11141:SF0">
    <property type="entry name" value="PROTEIN TRANSPORT PROTEIN SEC23"/>
    <property type="match status" value="1"/>
</dbReference>
<feature type="domain" description="Zinc finger Sec23/Sec24-type" evidence="12">
    <location>
        <begin position="59"/>
        <end position="97"/>
    </location>
</feature>
<dbReference type="Pfam" id="PF08033">
    <property type="entry name" value="Sec23_BS"/>
    <property type="match status" value="1"/>
</dbReference>
<sequence>MSSSSVEHFKRIESSNGLRCTWNVWPSSKQAAVKLSVPVSMLYSPMKQISGLKKLPYKPVMCPRCRSVLNPYCSINFERKTYLCPFCENQAALPASYNAISTECLPAEVMPQFTTVEYVRESSEVEKTPPIFMFVLDITLREEQLQSAIDGIQYVISTLPEYVRVGLITFGTVVQVHELTHDQIPRVYMFRGHKAFSEKDIEDYLELKTTNSVKNNQKFVMSMKDCALTLSELLDTLKHDPWPVTKHKRPYRCTGAALNVASSVLAALYPLSGSRIVLITGGPCTLGPGQVVSTDLEQKMRSQRNIEKKEPEAKLVAGATKFYTELARRMARSFQCTDIFCGSVHQCGLLEMRPLLDLTGGRTLIAEACTDDSFRFSFEKLFEGVVVDSSVGMAEMAGTEVDEPVVEGEFKLGFSGVVEMSLPKDVLVSGCIGQCATLPVVSTSKHMVSTATVGQGGTNRWRMCGLDSESTLAFILEVGSKEPSMPAQGAVKVVQFRTVYTTSTGDKVMRVSTVGFPWVDGSQKQVIGSGFDEDAAAVVMSRIASWRCDMGTPEREVTRSIDRTLIRLVSLFAQYQRGMPHTFALTEGFQQFPQTMFHFRRSPFMQTFGYSPDEVAFSRHLILRECLKNSMIMIRPTLTAFRTDDPAGSQVILDSTSAKNDSVLLLDCFTEIIVWVGEAVVSWREQGIHEQPDYANVKQMLEQPLEDAQRMILERFPAPRLYTSDQGKSQQRRLLARLNPSATHKRGEAAGGEIIITDDVNLQKFLDSLKHAATEQ</sequence>
<keyword evidence="17" id="KW-1185">Reference proteome</keyword>
<dbReference type="InterPro" id="IPR007123">
    <property type="entry name" value="Gelsolin-like_dom"/>
</dbReference>
<dbReference type="Gene3D" id="2.60.40.1670">
    <property type="entry name" value="beta-sandwich domain of Sec23/24"/>
    <property type="match status" value="1"/>
</dbReference>
<dbReference type="SUPFAM" id="SSF82754">
    <property type="entry name" value="C-terminal, gelsolin-like domain of Sec23/24"/>
    <property type="match status" value="1"/>
</dbReference>
<evidence type="ECO:0000256" key="8">
    <source>
        <dbReference type="ARBA" id="ARBA00023136"/>
    </source>
</evidence>
<proteinExistence type="inferred from homology"/>
<dbReference type="EMBL" id="BQXS01010970">
    <property type="protein sequence ID" value="GKT35348.1"/>
    <property type="molecule type" value="Genomic_DNA"/>
</dbReference>
<protein>
    <recommendedName>
        <fullName evidence="10">Protein transport protein SEC23</fullName>
    </recommendedName>
</protein>
<keyword evidence="4 10" id="KW-0256">Endoplasmic reticulum</keyword>
<evidence type="ECO:0000259" key="11">
    <source>
        <dbReference type="Pfam" id="PF00626"/>
    </source>
</evidence>
<evidence type="ECO:0000256" key="10">
    <source>
        <dbReference type="RuleBase" id="RU365030"/>
    </source>
</evidence>
<dbReference type="SUPFAM" id="SSF82919">
    <property type="entry name" value="Zn-finger domain of Sec23/24"/>
    <property type="match status" value="1"/>
</dbReference>
<keyword evidence="10" id="KW-0963">Cytoplasm</keyword>